<feature type="non-terminal residue" evidence="3">
    <location>
        <position position="541"/>
    </location>
</feature>
<dbReference type="Proteomes" id="UP000601435">
    <property type="component" value="Unassembled WGS sequence"/>
</dbReference>
<gene>
    <name evidence="3" type="primary">Spon1</name>
    <name evidence="3" type="ORF">SNEC2469_LOCUS30714</name>
</gene>
<proteinExistence type="predicted"/>
<name>A0A813BIH3_9DINO</name>
<feature type="compositionally biased region" description="Polar residues" evidence="1">
    <location>
        <begin position="330"/>
        <end position="350"/>
    </location>
</feature>
<dbReference type="Gene3D" id="2.20.100.10">
    <property type="entry name" value="Thrombospondin type-1 (TSP1) repeat"/>
    <property type="match status" value="1"/>
</dbReference>
<dbReference type="Pfam" id="PF00090">
    <property type="entry name" value="TSP_1"/>
    <property type="match status" value="2"/>
</dbReference>
<evidence type="ECO:0000313" key="3">
    <source>
        <dbReference type="EMBL" id="CAE7906584.1"/>
    </source>
</evidence>
<feature type="region of interest" description="Disordered" evidence="1">
    <location>
        <begin position="187"/>
        <end position="216"/>
    </location>
</feature>
<keyword evidence="4" id="KW-1185">Reference proteome</keyword>
<dbReference type="PROSITE" id="PS50092">
    <property type="entry name" value="TSP1"/>
    <property type="match status" value="1"/>
</dbReference>
<dbReference type="AlphaFoldDB" id="A0A813BIH3"/>
<feature type="compositionally biased region" description="Basic and acidic residues" evidence="1">
    <location>
        <begin position="351"/>
        <end position="371"/>
    </location>
</feature>
<reference evidence="3" key="1">
    <citation type="submission" date="2021-02" db="EMBL/GenBank/DDBJ databases">
        <authorList>
            <person name="Dougan E. K."/>
            <person name="Rhodes N."/>
            <person name="Thang M."/>
            <person name="Chan C."/>
        </authorList>
    </citation>
    <scope>NUCLEOTIDE SEQUENCE</scope>
</reference>
<dbReference type="InterPro" id="IPR036383">
    <property type="entry name" value="TSP1_rpt_sf"/>
</dbReference>
<evidence type="ECO:0000256" key="2">
    <source>
        <dbReference type="SAM" id="Phobius"/>
    </source>
</evidence>
<keyword evidence="2" id="KW-1133">Transmembrane helix</keyword>
<evidence type="ECO:0000313" key="4">
    <source>
        <dbReference type="Proteomes" id="UP000601435"/>
    </source>
</evidence>
<feature type="compositionally biased region" description="Gly residues" evidence="1">
    <location>
        <begin position="123"/>
        <end position="134"/>
    </location>
</feature>
<feature type="compositionally biased region" description="Basic and acidic residues" evidence="1">
    <location>
        <begin position="296"/>
        <end position="309"/>
    </location>
</feature>
<sequence length="541" mass="57701">ARASRRPHRRRACRRMGRQRERPHVALPLCAAAEPLAVGEALALASVASVGALAAWLLVTSKNKLSNSEESGTSSAFAALRRKRHLAEMPGVADDQQTRLSMGTHMTSSAGSALQSLMSKPGGAKGTKGSGAGGSQNQAGGSPGTAPPMAARSKATDQKTVVSSATQLNASSKAGALLSSLVQKPGNAQASSGAATKSVEGRETAKPTHSDRALEEAEAKVPLLGSDVTTPTIGIAIGTQVVDRGVSPWGTACDGARALSVIGAVFIVLLLAVIAGVVFLVKPHGTEPSTQQLRKGTPEARREHAHDAHASMPRTGVSSEESHRQHRISTSHPQIIAASHSQRVSTSQPQVHERSEPRPKLQPKKEAKSAKVEVPPFSTRIGEAEHVGNFNCNEDEESHLRYWSAEHVEYCCVNADIGCDVLPAAGECDSPDALTDWSSWADTCNKCGGGVKTRRRRFAADYSHCEVSQQSRRVKFLDTMPCHEASVEEFVSAWSGWGDCSVTCDDGYRERVREMTPLALECRLEFPLRETTPCSRPSCRF</sequence>
<comment type="caution">
    <text evidence="3">The sequence shown here is derived from an EMBL/GenBank/DDBJ whole genome shotgun (WGS) entry which is preliminary data.</text>
</comment>
<dbReference type="SUPFAM" id="SSF82895">
    <property type="entry name" value="TSP-1 type 1 repeat"/>
    <property type="match status" value="1"/>
</dbReference>
<protein>
    <submittedName>
        <fullName evidence="3">Spon1 protein</fullName>
    </submittedName>
</protein>
<accession>A0A813BIH3</accession>
<dbReference type="OrthoDB" id="446173at2759"/>
<keyword evidence="2" id="KW-0812">Transmembrane</keyword>
<keyword evidence="2" id="KW-0472">Membrane</keyword>
<feature type="compositionally biased region" description="Polar residues" evidence="1">
    <location>
        <begin position="104"/>
        <end position="118"/>
    </location>
</feature>
<feature type="region of interest" description="Disordered" evidence="1">
    <location>
        <begin position="287"/>
        <end position="375"/>
    </location>
</feature>
<dbReference type="InterPro" id="IPR000884">
    <property type="entry name" value="TSP1_rpt"/>
</dbReference>
<organism evidence="3 4">
    <name type="scientific">Symbiodinium necroappetens</name>
    <dbReference type="NCBI Taxonomy" id="1628268"/>
    <lineage>
        <taxon>Eukaryota</taxon>
        <taxon>Sar</taxon>
        <taxon>Alveolata</taxon>
        <taxon>Dinophyceae</taxon>
        <taxon>Suessiales</taxon>
        <taxon>Symbiodiniaceae</taxon>
        <taxon>Symbiodinium</taxon>
    </lineage>
</organism>
<evidence type="ECO:0000256" key="1">
    <source>
        <dbReference type="SAM" id="MobiDB-lite"/>
    </source>
</evidence>
<feature type="compositionally biased region" description="Basic and acidic residues" evidence="1">
    <location>
        <begin position="199"/>
        <end position="216"/>
    </location>
</feature>
<dbReference type="SMART" id="SM00209">
    <property type="entry name" value="TSP1"/>
    <property type="match status" value="2"/>
</dbReference>
<feature type="region of interest" description="Disordered" evidence="1">
    <location>
        <begin position="104"/>
        <end position="166"/>
    </location>
</feature>
<feature type="transmembrane region" description="Helical" evidence="2">
    <location>
        <begin position="258"/>
        <end position="281"/>
    </location>
</feature>
<dbReference type="EMBL" id="CAJNJA010072363">
    <property type="protein sequence ID" value="CAE7906584.1"/>
    <property type="molecule type" value="Genomic_DNA"/>
</dbReference>